<keyword evidence="2" id="KW-0812">Transmembrane</keyword>
<evidence type="ECO:0000256" key="2">
    <source>
        <dbReference type="SAM" id="Phobius"/>
    </source>
</evidence>
<feature type="compositionally biased region" description="Pro residues" evidence="1">
    <location>
        <begin position="79"/>
        <end position="93"/>
    </location>
</feature>
<dbReference type="Proteomes" id="UP000634780">
    <property type="component" value="Unassembled WGS sequence"/>
</dbReference>
<name>A0ABS0XFN7_9ACTN</name>
<evidence type="ECO:0000313" key="4">
    <source>
        <dbReference type="Proteomes" id="UP000634780"/>
    </source>
</evidence>
<evidence type="ECO:0000256" key="1">
    <source>
        <dbReference type="SAM" id="MobiDB-lite"/>
    </source>
</evidence>
<sequence length="323" mass="32684">MTQPPGQQPGQPQSWQGGGFGPPPAAQGPYAPPRLRPYGAQQPSADNPYAQPGSQPNAQPGGQPNAQPYAEPGAQPYAHPNPQPPYGGYPPQFPTLGDGGPKPKRWLAVTAAVAALAVIGGGVWFAVGKGDDGESKKPAAKAGGTADAEPRPSGTPSAEESDGAGESDDPYADPDSGESEDEPGGGPTGTTLVGFWRSEKPGGGILGLRDSPDTTKPKKASVSLLDDGRCTGLRRVIEAGRSYRIGLLCERDKKEIYGNLVFSGGDTLTVTWDQGRTGKETYKRFLDWSEDGAGGGDAGSGGSGSGGSGTGGSGSGDPGSQGI</sequence>
<keyword evidence="2" id="KW-0472">Membrane</keyword>
<feature type="transmembrane region" description="Helical" evidence="2">
    <location>
        <begin position="106"/>
        <end position="127"/>
    </location>
</feature>
<feature type="region of interest" description="Disordered" evidence="1">
    <location>
        <begin position="125"/>
        <end position="222"/>
    </location>
</feature>
<protein>
    <recommendedName>
        <fullName evidence="5">Serine/threonine protein kinase</fullName>
    </recommendedName>
</protein>
<feature type="compositionally biased region" description="Gly residues" evidence="1">
    <location>
        <begin position="292"/>
        <end position="323"/>
    </location>
</feature>
<proteinExistence type="predicted"/>
<dbReference type="RefSeq" id="WP_190113972.1">
    <property type="nucleotide sequence ID" value="NZ_BMVR01000001.1"/>
</dbReference>
<comment type="caution">
    <text evidence="3">The sequence shown here is derived from an EMBL/GenBank/DDBJ whole genome shotgun (WGS) entry which is preliminary data.</text>
</comment>
<keyword evidence="2" id="KW-1133">Transmembrane helix</keyword>
<feature type="compositionally biased region" description="Low complexity" evidence="1">
    <location>
        <begin position="1"/>
        <end position="15"/>
    </location>
</feature>
<evidence type="ECO:0000313" key="3">
    <source>
        <dbReference type="EMBL" id="MBJ3812042.1"/>
    </source>
</evidence>
<dbReference type="EMBL" id="JAEKOZ010000033">
    <property type="protein sequence ID" value="MBJ3812042.1"/>
    <property type="molecule type" value="Genomic_DNA"/>
</dbReference>
<accession>A0ABS0XFN7</accession>
<feature type="compositionally biased region" description="Pro residues" evidence="1">
    <location>
        <begin position="21"/>
        <end position="35"/>
    </location>
</feature>
<feature type="compositionally biased region" description="Polar residues" evidence="1">
    <location>
        <begin position="52"/>
        <end position="66"/>
    </location>
</feature>
<keyword evidence="4" id="KW-1185">Reference proteome</keyword>
<feature type="region of interest" description="Disordered" evidence="1">
    <location>
        <begin position="287"/>
        <end position="323"/>
    </location>
</feature>
<reference evidence="3 4" key="1">
    <citation type="submission" date="2020-12" db="EMBL/GenBank/DDBJ databases">
        <title>Streptomyces typhae sp. nov., a novel endophytic actinomycete isolated from the root of cattail pollen (Typha angustifolia L.).</title>
        <authorList>
            <person name="Peng C."/>
            <person name="Liu C."/>
        </authorList>
    </citation>
    <scope>NUCLEOTIDE SEQUENCE [LARGE SCALE GENOMIC DNA]</scope>
    <source>
        <strain evidence="3 4">JCM 4753</strain>
    </source>
</reference>
<organism evidence="3 4">
    <name type="scientific">Streptomyces flavofungini</name>
    <dbReference type="NCBI Taxonomy" id="68200"/>
    <lineage>
        <taxon>Bacteria</taxon>
        <taxon>Bacillati</taxon>
        <taxon>Actinomycetota</taxon>
        <taxon>Actinomycetes</taxon>
        <taxon>Kitasatosporales</taxon>
        <taxon>Streptomycetaceae</taxon>
        <taxon>Streptomyces</taxon>
    </lineage>
</organism>
<feature type="compositionally biased region" description="Acidic residues" evidence="1">
    <location>
        <begin position="159"/>
        <end position="183"/>
    </location>
</feature>
<feature type="region of interest" description="Disordered" evidence="1">
    <location>
        <begin position="1"/>
        <end position="103"/>
    </location>
</feature>
<evidence type="ECO:0008006" key="5">
    <source>
        <dbReference type="Google" id="ProtNLM"/>
    </source>
</evidence>
<gene>
    <name evidence="3" type="ORF">JGB26_34015</name>
</gene>